<dbReference type="EMBL" id="JBBPBK010000004">
    <property type="protein sequence ID" value="KAK9287330.1"/>
    <property type="molecule type" value="Genomic_DNA"/>
</dbReference>
<feature type="domain" description="HTH myb-type" evidence="6">
    <location>
        <begin position="33"/>
        <end position="102"/>
    </location>
</feature>
<dbReference type="GO" id="GO:0006355">
    <property type="term" value="P:regulation of DNA-templated transcription"/>
    <property type="evidence" value="ECO:0007669"/>
    <property type="project" value="TreeGrafter"/>
</dbReference>
<comment type="subcellular location">
    <subcellularLocation>
        <location evidence="1">Nucleus</location>
    </subcellularLocation>
</comment>
<feature type="domain" description="Myb-like" evidence="5">
    <location>
        <begin position="33"/>
        <end position="98"/>
    </location>
</feature>
<reference evidence="7 8" key="1">
    <citation type="journal article" date="2024" name="Plant J.">
        <title>Genome sequences and population genomics reveal climatic adaptation and genomic divergence between two closely related sweetgum species.</title>
        <authorList>
            <person name="Xu W.Q."/>
            <person name="Ren C.Q."/>
            <person name="Zhang X.Y."/>
            <person name="Comes H.P."/>
            <person name="Liu X.H."/>
            <person name="Li Y.G."/>
            <person name="Kettle C.J."/>
            <person name="Jalonen R."/>
            <person name="Gaisberger H."/>
            <person name="Ma Y.Z."/>
            <person name="Qiu Y.X."/>
        </authorList>
    </citation>
    <scope>NUCLEOTIDE SEQUENCE [LARGE SCALE GENOMIC DNA]</scope>
    <source>
        <strain evidence="7">Hangzhou</strain>
    </source>
</reference>
<evidence type="ECO:0000256" key="1">
    <source>
        <dbReference type="ARBA" id="ARBA00004123"/>
    </source>
</evidence>
<evidence type="ECO:0000259" key="6">
    <source>
        <dbReference type="PROSITE" id="PS51294"/>
    </source>
</evidence>
<sequence length="180" mass="21460">MHLRSRKEVVTKYIGGLNRCRKSCRLRWLNYLRPNIKRGDFALDEDDLIIRLHRLLGNRQAPFFFSFFFFIFCVWSLIARRIPGRTANDIKNYWNSCLSKKIASEKKNPSNLVNHWTHTSPMNLESSDVEFGYSSFEKKPKREGDAEEEEDTTSFWRSLLLEGEYMETKLKVENKELIRR</sequence>
<dbReference type="InterPro" id="IPR017930">
    <property type="entry name" value="Myb_dom"/>
</dbReference>
<keyword evidence="3" id="KW-0539">Nucleus</keyword>
<dbReference type="PROSITE" id="PS51294">
    <property type="entry name" value="HTH_MYB"/>
    <property type="match status" value="1"/>
</dbReference>
<dbReference type="GO" id="GO:0000976">
    <property type="term" value="F:transcription cis-regulatory region binding"/>
    <property type="evidence" value="ECO:0007669"/>
    <property type="project" value="TreeGrafter"/>
</dbReference>
<name>A0AAP0S5D0_LIQFO</name>
<protein>
    <submittedName>
        <fullName evidence="7">Uncharacterized protein</fullName>
    </submittedName>
</protein>
<dbReference type="GO" id="GO:0005634">
    <property type="term" value="C:nucleus"/>
    <property type="evidence" value="ECO:0007669"/>
    <property type="project" value="UniProtKB-SubCell"/>
</dbReference>
<keyword evidence="4" id="KW-0812">Transmembrane</keyword>
<dbReference type="PANTHER" id="PTHR47998:SF91">
    <property type="entry name" value="MYB-RELATED PROTEIN 308-LIKE"/>
    <property type="match status" value="1"/>
</dbReference>
<keyword evidence="8" id="KW-1185">Reference proteome</keyword>
<keyword evidence="2" id="KW-0238">DNA-binding</keyword>
<evidence type="ECO:0000259" key="5">
    <source>
        <dbReference type="PROSITE" id="PS50090"/>
    </source>
</evidence>
<comment type="caution">
    <text evidence="7">The sequence shown here is derived from an EMBL/GenBank/DDBJ whole genome shotgun (WGS) entry which is preliminary data.</text>
</comment>
<dbReference type="InterPro" id="IPR001005">
    <property type="entry name" value="SANT/Myb"/>
</dbReference>
<dbReference type="Proteomes" id="UP001415857">
    <property type="component" value="Unassembled WGS sequence"/>
</dbReference>
<gene>
    <name evidence="7" type="ORF">L1049_015745</name>
</gene>
<evidence type="ECO:0000313" key="7">
    <source>
        <dbReference type="EMBL" id="KAK9287330.1"/>
    </source>
</evidence>
<dbReference type="CDD" id="cd00167">
    <property type="entry name" value="SANT"/>
    <property type="match status" value="1"/>
</dbReference>
<accession>A0AAP0S5D0</accession>
<evidence type="ECO:0000256" key="2">
    <source>
        <dbReference type="ARBA" id="ARBA00023125"/>
    </source>
</evidence>
<proteinExistence type="predicted"/>
<keyword evidence="4" id="KW-1133">Transmembrane helix</keyword>
<evidence type="ECO:0000313" key="8">
    <source>
        <dbReference type="Proteomes" id="UP001415857"/>
    </source>
</evidence>
<keyword evidence="4" id="KW-0472">Membrane</keyword>
<feature type="transmembrane region" description="Helical" evidence="4">
    <location>
        <begin position="61"/>
        <end position="78"/>
    </location>
</feature>
<dbReference type="GO" id="GO:0030154">
    <property type="term" value="P:cell differentiation"/>
    <property type="evidence" value="ECO:0007669"/>
    <property type="project" value="TreeGrafter"/>
</dbReference>
<dbReference type="Pfam" id="PF00249">
    <property type="entry name" value="Myb_DNA-binding"/>
    <property type="match status" value="1"/>
</dbReference>
<dbReference type="InterPro" id="IPR015495">
    <property type="entry name" value="Myb_TF_plants"/>
</dbReference>
<dbReference type="SUPFAM" id="SSF46689">
    <property type="entry name" value="Homeodomain-like"/>
    <property type="match status" value="1"/>
</dbReference>
<dbReference type="PANTHER" id="PTHR47998">
    <property type="entry name" value="TRANSCRIPTION FACTOR MYB51-LIKE ISOFORM X1"/>
    <property type="match status" value="1"/>
</dbReference>
<dbReference type="Gene3D" id="1.10.10.60">
    <property type="entry name" value="Homeodomain-like"/>
    <property type="match status" value="2"/>
</dbReference>
<evidence type="ECO:0000256" key="4">
    <source>
        <dbReference type="SAM" id="Phobius"/>
    </source>
</evidence>
<dbReference type="AlphaFoldDB" id="A0AAP0S5D0"/>
<evidence type="ECO:0000256" key="3">
    <source>
        <dbReference type="ARBA" id="ARBA00023242"/>
    </source>
</evidence>
<dbReference type="InterPro" id="IPR009057">
    <property type="entry name" value="Homeodomain-like_sf"/>
</dbReference>
<dbReference type="SMART" id="SM00717">
    <property type="entry name" value="SANT"/>
    <property type="match status" value="1"/>
</dbReference>
<organism evidence="7 8">
    <name type="scientific">Liquidambar formosana</name>
    <name type="common">Formosan gum</name>
    <dbReference type="NCBI Taxonomy" id="63359"/>
    <lineage>
        <taxon>Eukaryota</taxon>
        <taxon>Viridiplantae</taxon>
        <taxon>Streptophyta</taxon>
        <taxon>Embryophyta</taxon>
        <taxon>Tracheophyta</taxon>
        <taxon>Spermatophyta</taxon>
        <taxon>Magnoliopsida</taxon>
        <taxon>eudicotyledons</taxon>
        <taxon>Gunneridae</taxon>
        <taxon>Pentapetalae</taxon>
        <taxon>Saxifragales</taxon>
        <taxon>Altingiaceae</taxon>
        <taxon>Liquidambar</taxon>
    </lineage>
</organism>
<dbReference type="PROSITE" id="PS50090">
    <property type="entry name" value="MYB_LIKE"/>
    <property type="match status" value="1"/>
</dbReference>